<dbReference type="Pfam" id="PF00027">
    <property type="entry name" value="cNMP_binding"/>
    <property type="match status" value="1"/>
</dbReference>
<dbReference type="CDD" id="cd00038">
    <property type="entry name" value="CAP_ED"/>
    <property type="match status" value="1"/>
</dbReference>
<dbReference type="EMBL" id="JABEPP010000006">
    <property type="protein sequence ID" value="NNM74896.1"/>
    <property type="molecule type" value="Genomic_DNA"/>
</dbReference>
<protein>
    <submittedName>
        <fullName evidence="2">Crp/Fnr family transcriptional regulator</fullName>
    </submittedName>
</protein>
<accession>A0A849I4Y0</accession>
<dbReference type="InterPro" id="IPR000595">
    <property type="entry name" value="cNMP-bd_dom"/>
</dbReference>
<dbReference type="InterPro" id="IPR018490">
    <property type="entry name" value="cNMP-bd_dom_sf"/>
</dbReference>
<gene>
    <name evidence="2" type="ORF">HJG44_21270</name>
</gene>
<dbReference type="PROSITE" id="PS50042">
    <property type="entry name" value="CNMP_BINDING_3"/>
    <property type="match status" value="1"/>
</dbReference>
<comment type="caution">
    <text evidence="2">The sequence shown here is derived from an EMBL/GenBank/DDBJ whole genome shotgun (WGS) entry which is preliminary data.</text>
</comment>
<evidence type="ECO:0000313" key="3">
    <source>
        <dbReference type="Proteomes" id="UP000564885"/>
    </source>
</evidence>
<dbReference type="InterPro" id="IPR050397">
    <property type="entry name" value="Env_Response_Regulators"/>
</dbReference>
<dbReference type="PANTHER" id="PTHR24567:SF74">
    <property type="entry name" value="HTH-TYPE TRANSCRIPTIONAL REGULATOR ARCR"/>
    <property type="match status" value="1"/>
</dbReference>
<dbReference type="AlphaFoldDB" id="A0A849I4Y0"/>
<feature type="domain" description="Cyclic nucleotide-binding" evidence="1">
    <location>
        <begin position="15"/>
        <end position="134"/>
    </location>
</feature>
<dbReference type="InterPro" id="IPR018488">
    <property type="entry name" value="cNMP-bd_CS"/>
</dbReference>
<evidence type="ECO:0000259" key="1">
    <source>
        <dbReference type="PROSITE" id="PS50042"/>
    </source>
</evidence>
<dbReference type="PROSITE" id="PS00889">
    <property type="entry name" value="CNMP_BINDING_2"/>
    <property type="match status" value="1"/>
</dbReference>
<proteinExistence type="predicted"/>
<dbReference type="SUPFAM" id="SSF51206">
    <property type="entry name" value="cAMP-binding domain-like"/>
    <property type="match status" value="1"/>
</dbReference>
<evidence type="ECO:0000313" key="2">
    <source>
        <dbReference type="EMBL" id="NNM74896.1"/>
    </source>
</evidence>
<dbReference type="RefSeq" id="WP_171220336.1">
    <property type="nucleotide sequence ID" value="NZ_JABEPP010000006.1"/>
</dbReference>
<dbReference type="InterPro" id="IPR014710">
    <property type="entry name" value="RmlC-like_jellyroll"/>
</dbReference>
<dbReference type="PRINTS" id="PR00103">
    <property type="entry name" value="CAMPKINASE"/>
</dbReference>
<dbReference type="GO" id="GO:0003700">
    <property type="term" value="F:DNA-binding transcription factor activity"/>
    <property type="evidence" value="ECO:0007669"/>
    <property type="project" value="TreeGrafter"/>
</dbReference>
<dbReference type="Gene3D" id="2.60.120.10">
    <property type="entry name" value="Jelly Rolls"/>
    <property type="match status" value="1"/>
</dbReference>
<keyword evidence="3" id="KW-1185">Reference proteome</keyword>
<reference evidence="2 3" key="1">
    <citation type="submission" date="2020-04" db="EMBL/GenBank/DDBJ databases">
        <title>Enterovirga sp. isolate from soil.</title>
        <authorList>
            <person name="Chea S."/>
            <person name="Kim D.-U."/>
        </authorList>
    </citation>
    <scope>NUCLEOTIDE SEQUENCE [LARGE SCALE GENOMIC DNA]</scope>
    <source>
        <strain evidence="2 3">DB1703</strain>
    </source>
</reference>
<dbReference type="SMART" id="SM00100">
    <property type="entry name" value="cNMP"/>
    <property type="match status" value="1"/>
</dbReference>
<dbReference type="PANTHER" id="PTHR24567">
    <property type="entry name" value="CRP FAMILY TRANSCRIPTIONAL REGULATORY PROTEIN"/>
    <property type="match status" value="1"/>
</dbReference>
<dbReference type="Proteomes" id="UP000564885">
    <property type="component" value="Unassembled WGS sequence"/>
</dbReference>
<sequence length="150" mass="16527">MTLDSEVLSLRQVPMFRDIDPSRLKLLAFTSERIHFAKGQRFFSQGDAADAAYVILDGCAEVVLDNPGGPVKVAELGRNDLVGEMGILSDSPRSATVIATEPSSALRIDKRVFLELLSQFPQMSIAVMRELANRLERTNAQLLSRSPRPV</sequence>
<dbReference type="GO" id="GO:0005829">
    <property type="term" value="C:cytosol"/>
    <property type="evidence" value="ECO:0007669"/>
    <property type="project" value="TreeGrafter"/>
</dbReference>
<organism evidence="2 3">
    <name type="scientific">Enterovirga aerilata</name>
    <dbReference type="NCBI Taxonomy" id="2730920"/>
    <lineage>
        <taxon>Bacteria</taxon>
        <taxon>Pseudomonadati</taxon>
        <taxon>Pseudomonadota</taxon>
        <taxon>Alphaproteobacteria</taxon>
        <taxon>Hyphomicrobiales</taxon>
        <taxon>Methylobacteriaceae</taxon>
        <taxon>Enterovirga</taxon>
    </lineage>
</organism>
<name>A0A849I4Y0_9HYPH</name>